<dbReference type="EMBL" id="CAUYUJ010002437">
    <property type="protein sequence ID" value="CAK0800762.1"/>
    <property type="molecule type" value="Genomic_DNA"/>
</dbReference>
<keyword evidence="2" id="KW-1185">Reference proteome</keyword>
<evidence type="ECO:0000313" key="1">
    <source>
        <dbReference type="EMBL" id="CAK0800762.1"/>
    </source>
</evidence>
<proteinExistence type="predicted"/>
<dbReference type="Proteomes" id="UP001189429">
    <property type="component" value="Unassembled WGS sequence"/>
</dbReference>
<sequence>EPMLQLAASAASPPELRRRCVDAHIAGVAAILSCRGEGLPQYATESVVGGVPGWLAVHAALCTGVEGWSDDDRVSCAFTALRTVTALSRYRAMEDWLAKRPDGPPMQPSTPMAYE</sequence>
<gene>
    <name evidence="1" type="ORF">PCOR1329_LOCUS8819</name>
</gene>
<evidence type="ECO:0000313" key="2">
    <source>
        <dbReference type="Proteomes" id="UP001189429"/>
    </source>
</evidence>
<name>A0ABN9Q894_9DINO</name>
<accession>A0ABN9Q894</accession>
<reference evidence="1" key="1">
    <citation type="submission" date="2023-10" db="EMBL/GenBank/DDBJ databases">
        <authorList>
            <person name="Chen Y."/>
            <person name="Shah S."/>
            <person name="Dougan E. K."/>
            <person name="Thang M."/>
            <person name="Chan C."/>
        </authorList>
    </citation>
    <scope>NUCLEOTIDE SEQUENCE [LARGE SCALE GENOMIC DNA]</scope>
</reference>
<comment type="caution">
    <text evidence="1">The sequence shown here is derived from an EMBL/GenBank/DDBJ whole genome shotgun (WGS) entry which is preliminary data.</text>
</comment>
<organism evidence="1 2">
    <name type="scientific">Prorocentrum cordatum</name>
    <dbReference type="NCBI Taxonomy" id="2364126"/>
    <lineage>
        <taxon>Eukaryota</taxon>
        <taxon>Sar</taxon>
        <taxon>Alveolata</taxon>
        <taxon>Dinophyceae</taxon>
        <taxon>Prorocentrales</taxon>
        <taxon>Prorocentraceae</taxon>
        <taxon>Prorocentrum</taxon>
    </lineage>
</organism>
<feature type="non-terminal residue" evidence="1">
    <location>
        <position position="1"/>
    </location>
</feature>
<protein>
    <submittedName>
        <fullName evidence="1">Uncharacterized protein</fullName>
    </submittedName>
</protein>